<comment type="catalytic activity">
    <reaction evidence="7">
        <text>L-seryl-[protein] + ATP = O-phospho-L-seryl-[protein] + ADP + H(+)</text>
        <dbReference type="Rhea" id="RHEA:17989"/>
        <dbReference type="Rhea" id="RHEA-COMP:9863"/>
        <dbReference type="Rhea" id="RHEA-COMP:11604"/>
        <dbReference type="ChEBI" id="CHEBI:15378"/>
        <dbReference type="ChEBI" id="CHEBI:29999"/>
        <dbReference type="ChEBI" id="CHEBI:30616"/>
        <dbReference type="ChEBI" id="CHEBI:83421"/>
        <dbReference type="ChEBI" id="CHEBI:456216"/>
        <dbReference type="EC" id="2.7.11.24"/>
    </reaction>
</comment>
<feature type="domain" description="Protein kinase" evidence="10">
    <location>
        <begin position="438"/>
        <end position="722"/>
    </location>
</feature>
<dbReference type="SMART" id="SM00220">
    <property type="entry name" value="S_TKc"/>
    <property type="match status" value="2"/>
</dbReference>
<keyword evidence="4" id="KW-0418">Kinase</keyword>
<gene>
    <name evidence="11" type="primary">A09p065270.1_BraROA</name>
    <name evidence="11" type="ORF">IGI04_037884</name>
</gene>
<keyword evidence="5 8" id="KW-0067">ATP-binding</keyword>
<dbReference type="InterPro" id="IPR000719">
    <property type="entry name" value="Prot_kinase_dom"/>
</dbReference>
<evidence type="ECO:0000256" key="1">
    <source>
        <dbReference type="ARBA" id="ARBA00008832"/>
    </source>
</evidence>
<dbReference type="PROSITE" id="PS00107">
    <property type="entry name" value="PROTEIN_KINASE_ATP"/>
    <property type="match status" value="2"/>
</dbReference>
<accession>A0ABQ7LLP8</accession>
<keyword evidence="2" id="KW-0808">Transferase</keyword>
<evidence type="ECO:0000256" key="8">
    <source>
        <dbReference type="PROSITE-ProRule" id="PRU10141"/>
    </source>
</evidence>
<dbReference type="PROSITE" id="PS00109">
    <property type="entry name" value="PROTEIN_KINASE_TYR"/>
    <property type="match status" value="1"/>
</dbReference>
<dbReference type="Gene3D" id="1.10.510.10">
    <property type="entry name" value="Transferase(Phosphotransferase) domain 1"/>
    <property type="match status" value="2"/>
</dbReference>
<dbReference type="EMBL" id="JADBGQ010000008">
    <property type="protein sequence ID" value="KAG5386414.1"/>
    <property type="molecule type" value="Genomic_DNA"/>
</dbReference>
<keyword evidence="3 8" id="KW-0547">Nucleotide-binding</keyword>
<dbReference type="PANTHER" id="PTHR24055">
    <property type="entry name" value="MITOGEN-ACTIVATED PROTEIN KINASE"/>
    <property type="match status" value="1"/>
</dbReference>
<evidence type="ECO:0000256" key="7">
    <source>
        <dbReference type="ARBA" id="ARBA00048312"/>
    </source>
</evidence>
<evidence type="ECO:0000256" key="4">
    <source>
        <dbReference type="ARBA" id="ARBA00022777"/>
    </source>
</evidence>
<evidence type="ECO:0000256" key="9">
    <source>
        <dbReference type="SAM" id="MobiDB-lite"/>
    </source>
</evidence>
<proteinExistence type="inferred from homology"/>
<evidence type="ECO:0000313" key="11">
    <source>
        <dbReference type="EMBL" id="KAG5386414.1"/>
    </source>
</evidence>
<evidence type="ECO:0000256" key="5">
    <source>
        <dbReference type="ARBA" id="ARBA00022840"/>
    </source>
</evidence>
<feature type="binding site" evidence="8">
    <location>
        <position position="86"/>
    </location>
    <ligand>
        <name>ATP</name>
        <dbReference type="ChEBI" id="CHEBI:30616"/>
    </ligand>
</feature>
<comment type="catalytic activity">
    <reaction evidence="6">
        <text>L-threonyl-[protein] + ATP = O-phospho-L-threonyl-[protein] + ADP + H(+)</text>
        <dbReference type="Rhea" id="RHEA:46608"/>
        <dbReference type="Rhea" id="RHEA-COMP:11060"/>
        <dbReference type="Rhea" id="RHEA-COMP:11605"/>
        <dbReference type="ChEBI" id="CHEBI:15378"/>
        <dbReference type="ChEBI" id="CHEBI:30013"/>
        <dbReference type="ChEBI" id="CHEBI:30616"/>
        <dbReference type="ChEBI" id="CHEBI:61977"/>
        <dbReference type="ChEBI" id="CHEBI:456216"/>
        <dbReference type="EC" id="2.7.11.24"/>
    </reaction>
</comment>
<feature type="region of interest" description="Disordered" evidence="9">
    <location>
        <begin position="1"/>
        <end position="26"/>
    </location>
</feature>
<sequence>MEPPNNAVPAETDGGATTDLQPHPPPENIYMNLSHDGRYIKHNFSGNIFEVTAKYKPLIRLLGRGGGGIVCSGINSETNEKVAIKKIACRDQITAKRTLREIKLLRHLEHENIVGIKDIVLPPQRDAFEDVYIAYELMDTDLEKLIKSNQELTKYHHQFYMYQLLRGLKYIHSANVLHRDLTPGNILLNANSELKICDFGLARVASDAMTQYVGTKWYRAPELLLSSSAYTSAIDVWSVGCIFLEMMTRTPLFPGRDRSDQLRSILEFLGSPTEDDTGSLNESGKQCLKMLPWFDRQSFFVKFPDVPFLAVLLLEKMLKFDPRKRISVEDALADPYFKTMHNINNEPVCTKLFDFDLEEHPLTVEQIKELIYHEALAFNPEPATPPNDAEPGKTDAGATTDLQPHPPPQNSYMNPSHGGRYIQYNLSGTIFEVTAKYKPLIMLLGKGASGIVWSAINSETNEKVAIKKITHACKNQSTAKRTLREITLLRQLQHDNIVGIKDVVLPPQRDAFEDVYIAYELMDTDLHKVINSNPVLTENHHQSFMYQLLRGLKYIHSANVLHRDLKPSNILLNANGDLKICDLGLARVASDAMTEYVGTRWYRAPELLLNSSAYTSAIDVWSVGCIFFQMLTRTPLFPGRRDRDHQLRLILEFIGSPREDDIGSLNESAKQYLRTLPHFHRQSFFVKFPKVSFSALSLLEKMLKFDPRKRISVEDALADPYFKTMDKYIRYEPVCTNLFDFDSEEHPLTLEQIKELIYDEALAFNHDFLAFNPEPVATVEKEQ</sequence>
<evidence type="ECO:0000259" key="10">
    <source>
        <dbReference type="PROSITE" id="PS50011"/>
    </source>
</evidence>
<feature type="region of interest" description="Disordered" evidence="9">
    <location>
        <begin position="381"/>
        <end position="414"/>
    </location>
</feature>
<dbReference type="InterPro" id="IPR008271">
    <property type="entry name" value="Ser/Thr_kinase_AS"/>
</dbReference>
<dbReference type="PROSITE" id="PS50011">
    <property type="entry name" value="PROTEIN_KINASE_DOM"/>
    <property type="match status" value="2"/>
</dbReference>
<organism evidence="11 12">
    <name type="scientific">Brassica rapa subsp. trilocularis</name>
    <dbReference type="NCBI Taxonomy" id="1813537"/>
    <lineage>
        <taxon>Eukaryota</taxon>
        <taxon>Viridiplantae</taxon>
        <taxon>Streptophyta</taxon>
        <taxon>Embryophyta</taxon>
        <taxon>Tracheophyta</taxon>
        <taxon>Spermatophyta</taxon>
        <taxon>Magnoliopsida</taxon>
        <taxon>eudicotyledons</taxon>
        <taxon>Gunneridae</taxon>
        <taxon>Pentapetalae</taxon>
        <taxon>rosids</taxon>
        <taxon>malvids</taxon>
        <taxon>Brassicales</taxon>
        <taxon>Brassicaceae</taxon>
        <taxon>Brassiceae</taxon>
        <taxon>Brassica</taxon>
    </lineage>
</organism>
<feature type="binding site" evidence="8">
    <location>
        <position position="468"/>
    </location>
    <ligand>
        <name>ATP</name>
        <dbReference type="ChEBI" id="CHEBI:30616"/>
    </ligand>
</feature>
<dbReference type="SUPFAM" id="SSF56112">
    <property type="entry name" value="Protein kinase-like (PK-like)"/>
    <property type="match status" value="2"/>
</dbReference>
<evidence type="ECO:0000256" key="6">
    <source>
        <dbReference type="ARBA" id="ARBA00047592"/>
    </source>
</evidence>
<comment type="similarity">
    <text evidence="1">Belongs to the protein kinase superfamily. CMGC Ser/Thr protein kinase family. MAP kinase subfamily.</text>
</comment>
<dbReference type="Gene3D" id="3.30.200.20">
    <property type="entry name" value="Phosphorylase Kinase, domain 1"/>
    <property type="match status" value="2"/>
</dbReference>
<dbReference type="Proteomes" id="UP000823674">
    <property type="component" value="Chromosome A09"/>
</dbReference>
<dbReference type="InterPro" id="IPR017441">
    <property type="entry name" value="Protein_kinase_ATP_BS"/>
</dbReference>
<comment type="caution">
    <text evidence="11">The sequence shown here is derived from an EMBL/GenBank/DDBJ whole genome shotgun (WGS) entry which is preliminary data.</text>
</comment>
<feature type="domain" description="Protein kinase" evidence="10">
    <location>
        <begin position="56"/>
        <end position="337"/>
    </location>
</feature>
<reference evidence="11 12" key="1">
    <citation type="submission" date="2021-03" db="EMBL/GenBank/DDBJ databases">
        <authorList>
            <person name="King G.J."/>
            <person name="Bancroft I."/>
            <person name="Baten A."/>
            <person name="Bloomfield J."/>
            <person name="Borpatragohain P."/>
            <person name="He Z."/>
            <person name="Irish N."/>
            <person name="Irwin J."/>
            <person name="Liu K."/>
            <person name="Mauleon R.P."/>
            <person name="Moore J."/>
            <person name="Morris R."/>
            <person name="Ostergaard L."/>
            <person name="Wang B."/>
            <person name="Wells R."/>
        </authorList>
    </citation>
    <scope>NUCLEOTIDE SEQUENCE [LARGE SCALE GENOMIC DNA]</scope>
    <source>
        <strain evidence="11">R-o-18</strain>
        <tissue evidence="11">Leaf</tissue>
    </source>
</reference>
<dbReference type="InterPro" id="IPR011009">
    <property type="entry name" value="Kinase-like_dom_sf"/>
</dbReference>
<dbReference type="Pfam" id="PF00069">
    <property type="entry name" value="Pkinase"/>
    <property type="match status" value="2"/>
</dbReference>
<protein>
    <recommendedName>
        <fullName evidence="10">Protein kinase domain-containing protein</fullName>
    </recommendedName>
</protein>
<evidence type="ECO:0000256" key="3">
    <source>
        <dbReference type="ARBA" id="ARBA00022741"/>
    </source>
</evidence>
<dbReference type="InterPro" id="IPR008266">
    <property type="entry name" value="Tyr_kinase_AS"/>
</dbReference>
<dbReference type="PROSITE" id="PS00108">
    <property type="entry name" value="PROTEIN_KINASE_ST"/>
    <property type="match status" value="1"/>
</dbReference>
<keyword evidence="12" id="KW-1185">Reference proteome</keyword>
<name>A0ABQ7LLP8_BRACM</name>
<evidence type="ECO:0000256" key="2">
    <source>
        <dbReference type="ARBA" id="ARBA00022679"/>
    </source>
</evidence>
<evidence type="ECO:0000313" key="12">
    <source>
        <dbReference type="Proteomes" id="UP000823674"/>
    </source>
</evidence>
<dbReference type="InterPro" id="IPR050117">
    <property type="entry name" value="MAPK"/>
</dbReference>